<accession>A0A8H4RVP4</accession>
<evidence type="ECO:0000313" key="3">
    <source>
        <dbReference type="EMBL" id="KAF4636859.1"/>
    </source>
</evidence>
<dbReference type="Proteomes" id="UP000566819">
    <property type="component" value="Unassembled WGS sequence"/>
</dbReference>
<dbReference type="OrthoDB" id="5335351at2759"/>
<keyword evidence="1" id="KW-0175">Coiled coil</keyword>
<reference evidence="3 4" key="1">
    <citation type="submission" date="2020-03" db="EMBL/GenBank/DDBJ databases">
        <title>Draft Genome Sequence of Cudoniella acicularis.</title>
        <authorList>
            <person name="Buettner E."/>
            <person name="Kellner H."/>
        </authorList>
    </citation>
    <scope>NUCLEOTIDE SEQUENCE [LARGE SCALE GENOMIC DNA]</scope>
    <source>
        <strain evidence="3 4">DSM 108380</strain>
    </source>
</reference>
<proteinExistence type="predicted"/>
<feature type="coiled-coil region" evidence="1">
    <location>
        <begin position="130"/>
        <end position="157"/>
    </location>
</feature>
<feature type="compositionally biased region" description="Acidic residues" evidence="2">
    <location>
        <begin position="100"/>
        <end position="119"/>
    </location>
</feature>
<feature type="compositionally biased region" description="Basic and acidic residues" evidence="2">
    <location>
        <begin position="79"/>
        <end position="88"/>
    </location>
</feature>
<evidence type="ECO:0000256" key="1">
    <source>
        <dbReference type="SAM" id="Coils"/>
    </source>
</evidence>
<name>A0A8H4RVP4_9HELO</name>
<keyword evidence="4" id="KW-1185">Reference proteome</keyword>
<gene>
    <name evidence="3" type="ORF">G7Y89_g1234</name>
</gene>
<feature type="compositionally biased region" description="Polar residues" evidence="2">
    <location>
        <begin position="20"/>
        <end position="29"/>
    </location>
</feature>
<sequence length="215" mass="24121">MSSNPRSPPRTPFKPPATVNGITKPQRQENLPIPIEEDGATTQPPPPSSQLSPPEAAEVEAAILVPATPKSKPAPPLFKEPESIRRNGVETPNQQRKEVDGDETEEEDEGAADEEDLEADLPTFKWADIQQEYVNRLNEVDEEEEQLLEQYVAYSNLFQSWAIAGAERTNSRAVKRLKTREKYVQLSEESLEKKKKHHETVVKAFQDALDLLGGR</sequence>
<feature type="region of interest" description="Disordered" evidence="2">
    <location>
        <begin position="1"/>
        <end position="124"/>
    </location>
</feature>
<evidence type="ECO:0000313" key="4">
    <source>
        <dbReference type="Proteomes" id="UP000566819"/>
    </source>
</evidence>
<comment type="caution">
    <text evidence="3">The sequence shown here is derived from an EMBL/GenBank/DDBJ whole genome shotgun (WGS) entry which is preliminary data.</text>
</comment>
<organism evidence="3 4">
    <name type="scientific">Cudoniella acicularis</name>
    <dbReference type="NCBI Taxonomy" id="354080"/>
    <lineage>
        <taxon>Eukaryota</taxon>
        <taxon>Fungi</taxon>
        <taxon>Dikarya</taxon>
        <taxon>Ascomycota</taxon>
        <taxon>Pezizomycotina</taxon>
        <taxon>Leotiomycetes</taxon>
        <taxon>Helotiales</taxon>
        <taxon>Tricladiaceae</taxon>
        <taxon>Cudoniella</taxon>
    </lineage>
</organism>
<feature type="compositionally biased region" description="Pro residues" evidence="2">
    <location>
        <begin position="1"/>
        <end position="15"/>
    </location>
</feature>
<protein>
    <submittedName>
        <fullName evidence="3">Uncharacterized protein</fullName>
    </submittedName>
</protein>
<dbReference type="EMBL" id="JAAMPI010000046">
    <property type="protein sequence ID" value="KAF4636859.1"/>
    <property type="molecule type" value="Genomic_DNA"/>
</dbReference>
<evidence type="ECO:0000256" key="2">
    <source>
        <dbReference type="SAM" id="MobiDB-lite"/>
    </source>
</evidence>
<dbReference type="AlphaFoldDB" id="A0A8H4RVP4"/>